<dbReference type="PANTHER" id="PTHR48070:SF6">
    <property type="entry name" value="ESTERASE OVCA2"/>
    <property type="match status" value="1"/>
</dbReference>
<dbReference type="Proteomes" id="UP000193685">
    <property type="component" value="Unassembled WGS sequence"/>
</dbReference>
<dbReference type="AlphaFoldDB" id="A0A1Y2FC90"/>
<dbReference type="STRING" id="56484.A0A1Y2FC90"/>
<dbReference type="Pfam" id="PF03959">
    <property type="entry name" value="FSH1"/>
    <property type="match status" value="1"/>
</dbReference>
<dbReference type="OMA" id="PSIHMIG"/>
<dbReference type="GO" id="GO:0005634">
    <property type="term" value="C:nucleus"/>
    <property type="evidence" value="ECO:0007669"/>
    <property type="project" value="TreeGrafter"/>
</dbReference>
<sequence length="110" mass="11971">KAPFDGILGFSQGAACAAAITSLLDQVSRASPAVVNKLEKYADAMYHPRFKFAILFCGARPAAASFDWLYKDISTPSLHLIGQRDVMVPLERSEQLAESFVKADVLFHPG</sequence>
<evidence type="ECO:0000256" key="1">
    <source>
        <dbReference type="ARBA" id="ARBA00022801"/>
    </source>
</evidence>
<keyword evidence="1 3" id="KW-0378">Hydrolase</keyword>
<dbReference type="InterPro" id="IPR029058">
    <property type="entry name" value="AB_hydrolase_fold"/>
</dbReference>
<feature type="non-terminal residue" evidence="3">
    <location>
        <position position="110"/>
    </location>
</feature>
<evidence type="ECO:0000313" key="4">
    <source>
        <dbReference type="Proteomes" id="UP000193685"/>
    </source>
</evidence>
<feature type="non-terminal residue" evidence="3">
    <location>
        <position position="1"/>
    </location>
</feature>
<dbReference type="GO" id="GO:0005737">
    <property type="term" value="C:cytoplasm"/>
    <property type="evidence" value="ECO:0007669"/>
    <property type="project" value="TreeGrafter"/>
</dbReference>
<dbReference type="Gene3D" id="3.40.50.1820">
    <property type="entry name" value="alpha/beta hydrolase"/>
    <property type="match status" value="1"/>
</dbReference>
<dbReference type="GO" id="GO:0016787">
    <property type="term" value="F:hydrolase activity"/>
    <property type="evidence" value="ECO:0007669"/>
    <property type="project" value="UniProtKB-KW"/>
</dbReference>
<organism evidence="3 4">
    <name type="scientific">Protomyces lactucae-debilis</name>
    <dbReference type="NCBI Taxonomy" id="2754530"/>
    <lineage>
        <taxon>Eukaryota</taxon>
        <taxon>Fungi</taxon>
        <taxon>Dikarya</taxon>
        <taxon>Ascomycota</taxon>
        <taxon>Taphrinomycotina</taxon>
        <taxon>Taphrinomycetes</taxon>
        <taxon>Taphrinales</taxon>
        <taxon>Protomycetaceae</taxon>
        <taxon>Protomyces</taxon>
    </lineage>
</organism>
<proteinExistence type="predicted"/>
<evidence type="ECO:0000259" key="2">
    <source>
        <dbReference type="Pfam" id="PF03959"/>
    </source>
</evidence>
<keyword evidence="4" id="KW-1185">Reference proteome</keyword>
<dbReference type="GeneID" id="63783653"/>
<reference evidence="3 4" key="1">
    <citation type="submission" date="2016-07" db="EMBL/GenBank/DDBJ databases">
        <title>Pervasive Adenine N6-methylation of Active Genes in Fungi.</title>
        <authorList>
            <consortium name="DOE Joint Genome Institute"/>
            <person name="Mondo S.J."/>
            <person name="Dannebaum R.O."/>
            <person name="Kuo R.C."/>
            <person name="Labutti K."/>
            <person name="Haridas S."/>
            <person name="Kuo A."/>
            <person name="Salamov A."/>
            <person name="Ahrendt S.R."/>
            <person name="Lipzen A."/>
            <person name="Sullivan W."/>
            <person name="Andreopoulos W.B."/>
            <person name="Clum A."/>
            <person name="Lindquist E."/>
            <person name="Daum C."/>
            <person name="Ramamoorthy G.K."/>
            <person name="Gryganskyi A."/>
            <person name="Culley D."/>
            <person name="Magnuson J.K."/>
            <person name="James T.Y."/>
            <person name="O'Malley M.A."/>
            <person name="Stajich J.E."/>
            <person name="Spatafora J.W."/>
            <person name="Visel A."/>
            <person name="Grigoriev I.V."/>
        </authorList>
    </citation>
    <scope>NUCLEOTIDE SEQUENCE [LARGE SCALE GENOMIC DNA]</scope>
    <source>
        <strain evidence="3 4">12-1054</strain>
    </source>
</reference>
<dbReference type="SUPFAM" id="SSF53474">
    <property type="entry name" value="alpha/beta-Hydrolases"/>
    <property type="match status" value="1"/>
</dbReference>
<dbReference type="RefSeq" id="XP_040724908.1">
    <property type="nucleotide sequence ID" value="XM_040867054.1"/>
</dbReference>
<dbReference type="OrthoDB" id="2094269at2759"/>
<gene>
    <name evidence="3" type="ORF">BCR37DRAFT_332195</name>
</gene>
<accession>A0A1Y2FC90</accession>
<dbReference type="InterPro" id="IPR050593">
    <property type="entry name" value="LovG"/>
</dbReference>
<feature type="domain" description="Serine hydrolase" evidence="2">
    <location>
        <begin position="2"/>
        <end position="110"/>
    </location>
</feature>
<protein>
    <submittedName>
        <fullName evidence="3">Serine hydrolase FSH</fullName>
    </submittedName>
</protein>
<name>A0A1Y2FC90_PROLT</name>
<comment type="caution">
    <text evidence="3">The sequence shown here is derived from an EMBL/GenBank/DDBJ whole genome shotgun (WGS) entry which is preliminary data.</text>
</comment>
<evidence type="ECO:0000313" key="3">
    <source>
        <dbReference type="EMBL" id="ORY81532.1"/>
    </source>
</evidence>
<dbReference type="InterPro" id="IPR005645">
    <property type="entry name" value="FSH-like_dom"/>
</dbReference>
<dbReference type="EMBL" id="MCFI01000011">
    <property type="protein sequence ID" value="ORY81532.1"/>
    <property type="molecule type" value="Genomic_DNA"/>
</dbReference>
<dbReference type="PANTHER" id="PTHR48070">
    <property type="entry name" value="ESTERASE OVCA2"/>
    <property type="match status" value="1"/>
</dbReference>